<dbReference type="GO" id="GO:0004602">
    <property type="term" value="F:glutathione peroxidase activity"/>
    <property type="evidence" value="ECO:0007669"/>
    <property type="project" value="TreeGrafter"/>
</dbReference>
<keyword evidence="7" id="KW-1185">Reference proteome</keyword>
<dbReference type="GO" id="GO:0005635">
    <property type="term" value="C:nuclear envelope"/>
    <property type="evidence" value="ECO:0007669"/>
    <property type="project" value="TreeGrafter"/>
</dbReference>
<dbReference type="InterPro" id="IPR001129">
    <property type="entry name" value="Membr-assoc_MAPEG"/>
</dbReference>
<dbReference type="OrthoDB" id="410651at2759"/>
<keyword evidence="2 5" id="KW-0812">Transmembrane</keyword>
<dbReference type="PANTHER" id="PTHR10250:SF26">
    <property type="entry name" value="GLUTATHIONE S-TRANSFERASE 3, MITOCHONDRIAL"/>
    <property type="match status" value="1"/>
</dbReference>
<dbReference type="GO" id="GO:0005783">
    <property type="term" value="C:endoplasmic reticulum"/>
    <property type="evidence" value="ECO:0007669"/>
    <property type="project" value="TreeGrafter"/>
</dbReference>
<evidence type="ECO:0000313" key="6">
    <source>
        <dbReference type="EMBL" id="RDB29642.1"/>
    </source>
</evidence>
<comment type="subcellular location">
    <subcellularLocation>
        <location evidence="1">Membrane</location>
        <topology evidence="1">Multi-pass membrane protein</topology>
    </subcellularLocation>
</comment>
<dbReference type="InterPro" id="IPR023352">
    <property type="entry name" value="MAPEG-like_dom_sf"/>
</dbReference>
<evidence type="ECO:0000256" key="2">
    <source>
        <dbReference type="ARBA" id="ARBA00022692"/>
    </source>
</evidence>
<keyword evidence="4 5" id="KW-0472">Membrane</keyword>
<dbReference type="Gene3D" id="1.20.120.550">
    <property type="entry name" value="Membrane associated eicosanoid/glutathione metabolism-like domain"/>
    <property type="match status" value="1"/>
</dbReference>
<dbReference type="STRING" id="39966.A0A369K7U5"/>
<feature type="transmembrane region" description="Helical" evidence="5">
    <location>
        <begin position="12"/>
        <end position="32"/>
    </location>
</feature>
<sequence length="151" mass="16278">MSTTIIVPQGFQYVAASLLSTVVVLVGQNITVSRWRKRSGIKYPQLYAEKAETAASKDALVFNCAQRAHQNTLENIPIIYLTTLLAAVKFPIVAASACGLWSLSRIAYTRGYLTGVPAKRVGIFHVAGSVAMLGLLLTSFYTVGDLVVSNL</sequence>
<evidence type="ECO:0000256" key="5">
    <source>
        <dbReference type="SAM" id="Phobius"/>
    </source>
</evidence>
<dbReference type="InterPro" id="IPR050997">
    <property type="entry name" value="MAPEG"/>
</dbReference>
<dbReference type="SUPFAM" id="SSF161084">
    <property type="entry name" value="MAPEG domain-like"/>
    <property type="match status" value="1"/>
</dbReference>
<evidence type="ECO:0000256" key="4">
    <source>
        <dbReference type="ARBA" id="ARBA00023136"/>
    </source>
</evidence>
<dbReference type="GO" id="GO:0016020">
    <property type="term" value="C:membrane"/>
    <property type="evidence" value="ECO:0007669"/>
    <property type="project" value="UniProtKB-SubCell"/>
</dbReference>
<evidence type="ECO:0000256" key="3">
    <source>
        <dbReference type="ARBA" id="ARBA00022989"/>
    </source>
</evidence>
<dbReference type="InParanoid" id="A0A369K7U5"/>
<dbReference type="AlphaFoldDB" id="A0A369K7U5"/>
<gene>
    <name evidence="6" type="primary">MGST3_0</name>
    <name evidence="6" type="ORF">Hypma_015746</name>
</gene>
<keyword evidence="3 5" id="KW-1133">Transmembrane helix</keyword>
<evidence type="ECO:0000313" key="7">
    <source>
        <dbReference type="Proteomes" id="UP000076154"/>
    </source>
</evidence>
<organism evidence="6 7">
    <name type="scientific">Hypsizygus marmoreus</name>
    <name type="common">White beech mushroom</name>
    <name type="synonym">Agaricus marmoreus</name>
    <dbReference type="NCBI Taxonomy" id="39966"/>
    <lineage>
        <taxon>Eukaryota</taxon>
        <taxon>Fungi</taxon>
        <taxon>Dikarya</taxon>
        <taxon>Basidiomycota</taxon>
        <taxon>Agaricomycotina</taxon>
        <taxon>Agaricomycetes</taxon>
        <taxon>Agaricomycetidae</taxon>
        <taxon>Agaricales</taxon>
        <taxon>Tricholomatineae</taxon>
        <taxon>Lyophyllaceae</taxon>
        <taxon>Hypsizygus</taxon>
    </lineage>
</organism>
<evidence type="ECO:0000256" key="1">
    <source>
        <dbReference type="ARBA" id="ARBA00004141"/>
    </source>
</evidence>
<feature type="transmembrane region" description="Helical" evidence="5">
    <location>
        <begin position="123"/>
        <end position="148"/>
    </location>
</feature>
<dbReference type="Pfam" id="PF01124">
    <property type="entry name" value="MAPEG"/>
    <property type="match status" value="1"/>
</dbReference>
<name>A0A369K7U5_HYPMA</name>
<feature type="transmembrane region" description="Helical" evidence="5">
    <location>
        <begin position="78"/>
        <end position="103"/>
    </location>
</feature>
<accession>A0A369K7U5</accession>
<dbReference type="EMBL" id="LUEZ02000010">
    <property type="protein sequence ID" value="RDB29642.1"/>
    <property type="molecule type" value="Genomic_DNA"/>
</dbReference>
<comment type="caution">
    <text evidence="6">The sequence shown here is derived from an EMBL/GenBank/DDBJ whole genome shotgun (WGS) entry which is preliminary data.</text>
</comment>
<reference evidence="6" key="1">
    <citation type="submission" date="2018-04" db="EMBL/GenBank/DDBJ databases">
        <title>Whole genome sequencing of Hypsizygus marmoreus.</title>
        <authorList>
            <person name="Choi I.-G."/>
            <person name="Min B."/>
            <person name="Kim J.-G."/>
            <person name="Kim S."/>
            <person name="Oh Y.-L."/>
            <person name="Kong W.-S."/>
            <person name="Park H."/>
            <person name="Jeong J."/>
            <person name="Song E.-S."/>
        </authorList>
    </citation>
    <scope>NUCLEOTIDE SEQUENCE [LARGE SCALE GENOMIC DNA]</scope>
    <source>
        <strain evidence="6">51987-8</strain>
    </source>
</reference>
<dbReference type="Proteomes" id="UP000076154">
    <property type="component" value="Unassembled WGS sequence"/>
</dbReference>
<proteinExistence type="predicted"/>
<dbReference type="PANTHER" id="PTHR10250">
    <property type="entry name" value="MICROSOMAL GLUTATHIONE S-TRANSFERASE"/>
    <property type="match status" value="1"/>
</dbReference>
<protein>
    <submittedName>
        <fullName evidence="6">Microsomal glutathione S-transferase 3</fullName>
    </submittedName>
</protein>
<dbReference type="GO" id="GO:0004364">
    <property type="term" value="F:glutathione transferase activity"/>
    <property type="evidence" value="ECO:0007669"/>
    <property type="project" value="TreeGrafter"/>
</dbReference>